<dbReference type="CDD" id="cd04332">
    <property type="entry name" value="YbaK_like"/>
    <property type="match status" value="1"/>
</dbReference>
<dbReference type="SUPFAM" id="SSF55826">
    <property type="entry name" value="YbaK/ProRS associated domain"/>
    <property type="match status" value="1"/>
</dbReference>
<proteinExistence type="predicted"/>
<dbReference type="EMBL" id="JAJKFT010000004">
    <property type="protein sequence ID" value="MCC9628488.1"/>
    <property type="molecule type" value="Genomic_DNA"/>
</dbReference>
<dbReference type="InterPro" id="IPR036754">
    <property type="entry name" value="YbaK/aa-tRNA-synt-asso_dom_sf"/>
</dbReference>
<accession>A0A9X1MJV5</accession>
<sequence length="187" mass="20814">MPDTFLAGHRRMLWALDLQQNIEDLSHRSIEGEITMNVTEYLHEKQVNFEKILHPNAYGANRLAQTLGVSGHQVAKTVLLNADGDYTSVVAVLPADKSVDLRAAAQMLGDCKLTLATEEQISQHCPDCEVGALPPFGSQYHMHTIMDASLLEYENIVFEGNTHHEAIQMTASDFRMIESPLVGHFAR</sequence>
<organism evidence="2 3">
    <name type="scientific">Blastopirellula sediminis</name>
    <dbReference type="NCBI Taxonomy" id="2894196"/>
    <lineage>
        <taxon>Bacteria</taxon>
        <taxon>Pseudomonadati</taxon>
        <taxon>Planctomycetota</taxon>
        <taxon>Planctomycetia</taxon>
        <taxon>Pirellulales</taxon>
        <taxon>Pirellulaceae</taxon>
        <taxon>Blastopirellula</taxon>
    </lineage>
</organism>
<dbReference type="RefSeq" id="WP_230217799.1">
    <property type="nucleotide sequence ID" value="NZ_JAJKFT010000004.1"/>
</dbReference>
<keyword evidence="3" id="KW-1185">Reference proteome</keyword>
<dbReference type="Pfam" id="PF04073">
    <property type="entry name" value="tRNA_edit"/>
    <property type="match status" value="1"/>
</dbReference>
<dbReference type="Gene3D" id="3.90.960.10">
    <property type="entry name" value="YbaK/aminoacyl-tRNA synthetase-associated domain"/>
    <property type="match status" value="1"/>
</dbReference>
<protein>
    <submittedName>
        <fullName evidence="2">YbaK/EbsC family protein</fullName>
    </submittedName>
</protein>
<evidence type="ECO:0000259" key="1">
    <source>
        <dbReference type="Pfam" id="PF04073"/>
    </source>
</evidence>
<feature type="domain" description="YbaK/aminoacyl-tRNA synthetase-associated" evidence="1">
    <location>
        <begin position="54"/>
        <end position="175"/>
    </location>
</feature>
<dbReference type="Proteomes" id="UP001139103">
    <property type="component" value="Unassembled WGS sequence"/>
</dbReference>
<gene>
    <name evidence="2" type="ORF">LOC68_08780</name>
</gene>
<comment type="caution">
    <text evidence="2">The sequence shown here is derived from an EMBL/GenBank/DDBJ whole genome shotgun (WGS) entry which is preliminary data.</text>
</comment>
<dbReference type="GO" id="GO:0002161">
    <property type="term" value="F:aminoacyl-tRNA deacylase activity"/>
    <property type="evidence" value="ECO:0007669"/>
    <property type="project" value="InterPro"/>
</dbReference>
<evidence type="ECO:0000313" key="3">
    <source>
        <dbReference type="Proteomes" id="UP001139103"/>
    </source>
</evidence>
<name>A0A9X1MJV5_9BACT</name>
<dbReference type="InterPro" id="IPR007214">
    <property type="entry name" value="YbaK/aa-tRNA-synth-assoc-dom"/>
</dbReference>
<reference evidence="2" key="1">
    <citation type="submission" date="2021-11" db="EMBL/GenBank/DDBJ databases">
        <title>Genome sequence.</title>
        <authorList>
            <person name="Sun Q."/>
        </authorList>
    </citation>
    <scope>NUCLEOTIDE SEQUENCE</scope>
    <source>
        <strain evidence="2">JC732</strain>
    </source>
</reference>
<dbReference type="AlphaFoldDB" id="A0A9X1MJV5"/>
<evidence type="ECO:0000313" key="2">
    <source>
        <dbReference type="EMBL" id="MCC9628488.1"/>
    </source>
</evidence>